<dbReference type="EMBL" id="QZVT01000003">
    <property type="protein sequence ID" value="RJT81142.1"/>
    <property type="molecule type" value="Genomic_DNA"/>
</dbReference>
<organism evidence="2 3">
    <name type="scientific">Arthrobacter cheniae</name>
    <dbReference type="NCBI Taxonomy" id="1258888"/>
    <lineage>
        <taxon>Bacteria</taxon>
        <taxon>Bacillati</taxon>
        <taxon>Actinomycetota</taxon>
        <taxon>Actinomycetes</taxon>
        <taxon>Micrococcales</taxon>
        <taxon>Micrococcaceae</taxon>
        <taxon>Arthrobacter</taxon>
    </lineage>
</organism>
<feature type="transmembrane region" description="Helical" evidence="1">
    <location>
        <begin position="45"/>
        <end position="67"/>
    </location>
</feature>
<proteinExistence type="predicted"/>
<keyword evidence="3" id="KW-1185">Reference proteome</keyword>
<protein>
    <submittedName>
        <fullName evidence="2">Uncharacterized protein</fullName>
    </submittedName>
</protein>
<accession>A0A3A5MFP8</accession>
<evidence type="ECO:0000313" key="3">
    <source>
        <dbReference type="Proteomes" id="UP000272560"/>
    </source>
</evidence>
<feature type="transmembrane region" description="Helical" evidence="1">
    <location>
        <begin position="113"/>
        <end position="131"/>
    </location>
</feature>
<comment type="caution">
    <text evidence="2">The sequence shown here is derived from an EMBL/GenBank/DDBJ whole genome shotgun (WGS) entry which is preliminary data.</text>
</comment>
<evidence type="ECO:0000313" key="2">
    <source>
        <dbReference type="EMBL" id="RJT81142.1"/>
    </source>
</evidence>
<evidence type="ECO:0000256" key="1">
    <source>
        <dbReference type="SAM" id="Phobius"/>
    </source>
</evidence>
<keyword evidence="1" id="KW-0472">Membrane</keyword>
<keyword evidence="1" id="KW-1133">Transmembrane helix</keyword>
<reference evidence="2 3" key="1">
    <citation type="submission" date="2018-09" db="EMBL/GenBank/DDBJ databases">
        <title>Novel species of Arthrobacter.</title>
        <authorList>
            <person name="Liu Q."/>
            <person name="Xin Y.-H."/>
        </authorList>
    </citation>
    <scope>NUCLEOTIDE SEQUENCE [LARGE SCALE GENOMIC DNA]</scope>
    <source>
        <strain evidence="2 3">Hz2</strain>
    </source>
</reference>
<dbReference type="Proteomes" id="UP000272560">
    <property type="component" value="Unassembled WGS sequence"/>
</dbReference>
<sequence>MRQRVLAGFIGGLSGGVVFGALMAVMGMLPMIASLVGSSSVAVGFIVHLVISVLIGLTLTIPGAGLLTGSLIKSALVGLVYGALWWVLGPLLIMPTMMSMPVLTLDGSSLMSLMGHMIYGLILGLVATLVLRRRR</sequence>
<keyword evidence="1" id="KW-0812">Transmembrane</keyword>
<dbReference type="OrthoDB" id="5644717at2"/>
<feature type="transmembrane region" description="Helical" evidence="1">
    <location>
        <begin position="74"/>
        <end position="93"/>
    </location>
</feature>
<feature type="transmembrane region" description="Helical" evidence="1">
    <location>
        <begin position="7"/>
        <end position="33"/>
    </location>
</feature>
<name>A0A3A5MFP8_9MICC</name>
<dbReference type="AlphaFoldDB" id="A0A3A5MFP8"/>
<gene>
    <name evidence="2" type="ORF">D6T63_07875</name>
</gene>